<dbReference type="GO" id="GO:0004174">
    <property type="term" value="F:electron-transferring-flavoprotein dehydrogenase activity"/>
    <property type="evidence" value="ECO:0007669"/>
    <property type="project" value="TreeGrafter"/>
</dbReference>
<dbReference type="PANTHER" id="PTHR43735:SF11">
    <property type="entry name" value="HYPOTHETICAL OXIDOREDUCTASE (EUROFUNG)"/>
    <property type="match status" value="1"/>
</dbReference>
<reference evidence="3" key="1">
    <citation type="submission" date="2023-06" db="EMBL/GenBank/DDBJ databases">
        <title>Genome-scale phylogeny and comparative genomics of the fungal order Sordariales.</title>
        <authorList>
            <consortium name="Lawrence Berkeley National Laboratory"/>
            <person name="Hensen N."/>
            <person name="Bonometti L."/>
            <person name="Westerberg I."/>
            <person name="Brannstrom I.O."/>
            <person name="Guillou S."/>
            <person name="Cros-Aarteil S."/>
            <person name="Calhoun S."/>
            <person name="Haridas S."/>
            <person name="Kuo A."/>
            <person name="Mondo S."/>
            <person name="Pangilinan J."/>
            <person name="Riley R."/>
            <person name="Labutti K."/>
            <person name="Andreopoulos B."/>
            <person name="Lipzen A."/>
            <person name="Chen C."/>
            <person name="Yanf M."/>
            <person name="Daum C."/>
            <person name="Ng V."/>
            <person name="Clum A."/>
            <person name="Steindorff A."/>
            <person name="Ohm R."/>
            <person name="Martin F."/>
            <person name="Silar P."/>
            <person name="Natvig D."/>
            <person name="Lalanne C."/>
            <person name="Gautier V."/>
            <person name="Ament-Velasquez S.L."/>
            <person name="Kruys A."/>
            <person name="Hutchinson M.I."/>
            <person name="Powell A.J."/>
            <person name="Barry K."/>
            <person name="Miller A.N."/>
            <person name="Grigoriev I.V."/>
            <person name="Debuchy R."/>
            <person name="Gladieux P."/>
            <person name="Thoren M.H."/>
            <person name="Johannesson H."/>
        </authorList>
    </citation>
    <scope>NUCLEOTIDE SEQUENCE</scope>
    <source>
        <strain evidence="3">SMH4607-1</strain>
    </source>
</reference>
<sequence>MRQVSEFSKSNAFVFTLILALAIWWTSSTTVQVNDANMAALKNVVVVGGSYVGISAAKELASLLPATHRVLLIEPHSHFHHLFAFPRFAILPSHEHKAFIPYTHLFTDARHQVIRAKVLSLTTTDVTLDRAWDRSTVVPFDYLVAATGTRLTPPGTMPSDDKPGAVRYLQTYQAGLARAESIVVIGGGAVGVQMACDLKEVYPGKRVTLVHSHSQLMPFYHESLSGLIKARLGELGVETVLGSRAVVPEGGFPTDGERFEVLLQDGREVPADFAVVATGQTPNNQFLAGLGNGGGVVNPRNGFIRVRPTLQFNDERFSNLFAVGDIADTGAHKAARPGSVQAAVAAKNIVAMVAGGQPVETITVAPAGIHLTLGLTRNVIFRNPDAAAGATEPFVNPKDDGQADMGIEGVWARRGVTVTTQSDYHL</sequence>
<evidence type="ECO:0000313" key="3">
    <source>
        <dbReference type="EMBL" id="KAK0725079.1"/>
    </source>
</evidence>
<evidence type="ECO:0000256" key="1">
    <source>
        <dbReference type="SAM" id="SignalP"/>
    </source>
</evidence>
<keyword evidence="4" id="KW-1185">Reference proteome</keyword>
<accession>A0AA40AZY5</accession>
<keyword evidence="1" id="KW-0732">Signal</keyword>
<dbReference type="SUPFAM" id="SSF51905">
    <property type="entry name" value="FAD/NAD(P)-binding domain"/>
    <property type="match status" value="1"/>
</dbReference>
<feature type="signal peptide" evidence="1">
    <location>
        <begin position="1"/>
        <end position="30"/>
    </location>
</feature>
<dbReference type="GO" id="GO:0050660">
    <property type="term" value="F:flavin adenine dinucleotide binding"/>
    <property type="evidence" value="ECO:0007669"/>
    <property type="project" value="TreeGrafter"/>
</dbReference>
<dbReference type="EMBL" id="JAUKUA010000002">
    <property type="protein sequence ID" value="KAK0725079.1"/>
    <property type="molecule type" value="Genomic_DNA"/>
</dbReference>
<dbReference type="Gene3D" id="3.50.50.100">
    <property type="match status" value="1"/>
</dbReference>
<dbReference type="GO" id="GO:0005737">
    <property type="term" value="C:cytoplasm"/>
    <property type="evidence" value="ECO:0007669"/>
    <property type="project" value="TreeGrafter"/>
</dbReference>
<organism evidence="3 4">
    <name type="scientific">Lasiosphaeris hirsuta</name>
    <dbReference type="NCBI Taxonomy" id="260670"/>
    <lineage>
        <taxon>Eukaryota</taxon>
        <taxon>Fungi</taxon>
        <taxon>Dikarya</taxon>
        <taxon>Ascomycota</taxon>
        <taxon>Pezizomycotina</taxon>
        <taxon>Sordariomycetes</taxon>
        <taxon>Sordariomycetidae</taxon>
        <taxon>Sordariales</taxon>
        <taxon>Lasiosphaeriaceae</taxon>
        <taxon>Lasiosphaeris</taxon>
    </lineage>
</organism>
<proteinExistence type="predicted"/>
<protein>
    <recommendedName>
        <fullName evidence="2">FAD/NAD(P)-binding domain-containing protein</fullName>
    </recommendedName>
</protein>
<feature type="domain" description="FAD/NAD(P)-binding" evidence="2">
    <location>
        <begin position="43"/>
        <end position="345"/>
    </location>
</feature>
<dbReference type="PRINTS" id="PR00368">
    <property type="entry name" value="FADPNR"/>
</dbReference>
<dbReference type="AlphaFoldDB" id="A0AA40AZY5"/>
<feature type="chain" id="PRO_5041250953" description="FAD/NAD(P)-binding domain-containing protein" evidence="1">
    <location>
        <begin position="31"/>
        <end position="426"/>
    </location>
</feature>
<name>A0AA40AZY5_9PEZI</name>
<dbReference type="InterPro" id="IPR036188">
    <property type="entry name" value="FAD/NAD-bd_sf"/>
</dbReference>
<evidence type="ECO:0000313" key="4">
    <source>
        <dbReference type="Proteomes" id="UP001172102"/>
    </source>
</evidence>
<comment type="caution">
    <text evidence="3">The sequence shown here is derived from an EMBL/GenBank/DDBJ whole genome shotgun (WGS) entry which is preliminary data.</text>
</comment>
<gene>
    <name evidence="3" type="ORF">B0H67DRAFT_569526</name>
</gene>
<evidence type="ECO:0000259" key="2">
    <source>
        <dbReference type="Pfam" id="PF07992"/>
    </source>
</evidence>
<dbReference type="PRINTS" id="PR00469">
    <property type="entry name" value="PNDRDTASEII"/>
</dbReference>
<dbReference type="Pfam" id="PF07992">
    <property type="entry name" value="Pyr_redox_2"/>
    <property type="match status" value="1"/>
</dbReference>
<dbReference type="Proteomes" id="UP001172102">
    <property type="component" value="Unassembled WGS sequence"/>
</dbReference>
<dbReference type="InterPro" id="IPR023753">
    <property type="entry name" value="FAD/NAD-binding_dom"/>
</dbReference>
<dbReference type="PANTHER" id="PTHR43735">
    <property type="entry name" value="APOPTOSIS-INDUCING FACTOR 1"/>
    <property type="match status" value="1"/>
</dbReference>